<evidence type="ECO:0000313" key="9">
    <source>
        <dbReference type="RefSeq" id="XP_039131091.1"/>
    </source>
</evidence>
<organism evidence="8 9">
    <name type="scientific">Dioscorea cayennensis subsp. rotundata</name>
    <name type="common">White Guinea yam</name>
    <name type="synonym">Dioscorea rotundata</name>
    <dbReference type="NCBI Taxonomy" id="55577"/>
    <lineage>
        <taxon>Eukaryota</taxon>
        <taxon>Viridiplantae</taxon>
        <taxon>Streptophyta</taxon>
        <taxon>Embryophyta</taxon>
        <taxon>Tracheophyta</taxon>
        <taxon>Spermatophyta</taxon>
        <taxon>Magnoliopsida</taxon>
        <taxon>Liliopsida</taxon>
        <taxon>Dioscoreales</taxon>
        <taxon>Dioscoreaceae</taxon>
        <taxon>Dioscorea</taxon>
    </lineage>
</organism>
<keyword evidence="8" id="KW-1185">Reference proteome</keyword>
<dbReference type="InterPro" id="IPR047265">
    <property type="entry name" value="PIF1-like_bHLH"/>
</dbReference>
<keyword evidence="6" id="KW-0539">Nucleus</keyword>
<dbReference type="PROSITE" id="PS50888">
    <property type="entry name" value="BHLH"/>
    <property type="match status" value="1"/>
</dbReference>
<keyword evidence="4" id="KW-0238">DNA-binding</keyword>
<evidence type="ECO:0000256" key="5">
    <source>
        <dbReference type="ARBA" id="ARBA00023163"/>
    </source>
</evidence>
<dbReference type="Proteomes" id="UP001515500">
    <property type="component" value="Chromosome 8"/>
</dbReference>
<comment type="subcellular location">
    <subcellularLocation>
        <location evidence="1">Nucleus</location>
    </subcellularLocation>
</comment>
<reference evidence="9" key="1">
    <citation type="submission" date="2025-08" db="UniProtKB">
        <authorList>
            <consortium name="RefSeq"/>
        </authorList>
    </citation>
    <scope>IDENTIFICATION</scope>
</reference>
<dbReference type="RefSeq" id="XP_039131091.1">
    <property type="nucleotide sequence ID" value="XM_039275157.1"/>
</dbReference>
<proteinExistence type="inferred from homology"/>
<evidence type="ECO:0000313" key="8">
    <source>
        <dbReference type="Proteomes" id="UP001515500"/>
    </source>
</evidence>
<dbReference type="SUPFAM" id="SSF47459">
    <property type="entry name" value="HLH, helix-loop-helix DNA-binding domain"/>
    <property type="match status" value="1"/>
</dbReference>
<dbReference type="PANTHER" id="PTHR45855:SF6">
    <property type="entry name" value="TRANSCRIPTION FACTOR ALC"/>
    <property type="match status" value="1"/>
</dbReference>
<dbReference type="GO" id="GO:0003677">
    <property type="term" value="F:DNA binding"/>
    <property type="evidence" value="ECO:0007669"/>
    <property type="project" value="UniProtKB-KW"/>
</dbReference>
<dbReference type="FunFam" id="4.10.280.10:FF:000004">
    <property type="entry name" value="Basic helix-loop-helix transcription factor"/>
    <property type="match status" value="1"/>
</dbReference>
<keyword evidence="3" id="KW-0805">Transcription regulation</keyword>
<evidence type="ECO:0000256" key="6">
    <source>
        <dbReference type="ARBA" id="ARBA00023242"/>
    </source>
</evidence>
<dbReference type="Gene3D" id="4.10.280.10">
    <property type="entry name" value="Helix-loop-helix DNA-binding domain"/>
    <property type="match status" value="1"/>
</dbReference>
<evidence type="ECO:0000259" key="7">
    <source>
        <dbReference type="PROSITE" id="PS50888"/>
    </source>
</evidence>
<name>A0AB40BUG6_DIOCR</name>
<feature type="domain" description="BHLH" evidence="7">
    <location>
        <begin position="50"/>
        <end position="99"/>
    </location>
</feature>
<dbReference type="PANTHER" id="PTHR45855">
    <property type="entry name" value="TRANSCRIPTION FACTOR PIF1-RELATED"/>
    <property type="match status" value="1"/>
</dbReference>
<keyword evidence="5" id="KW-0804">Transcription</keyword>
<gene>
    <name evidence="9" type="primary">LOC120267482</name>
</gene>
<dbReference type="GO" id="GO:0005634">
    <property type="term" value="C:nucleus"/>
    <property type="evidence" value="ECO:0007669"/>
    <property type="project" value="UniProtKB-SubCell"/>
</dbReference>
<evidence type="ECO:0000256" key="2">
    <source>
        <dbReference type="ARBA" id="ARBA00005510"/>
    </source>
</evidence>
<dbReference type="GO" id="GO:0046983">
    <property type="term" value="F:protein dimerization activity"/>
    <property type="evidence" value="ECO:0007669"/>
    <property type="project" value="InterPro"/>
</dbReference>
<dbReference type="InterPro" id="IPR036638">
    <property type="entry name" value="HLH_DNA-bd_sf"/>
</dbReference>
<accession>A0AB40BUG6</accession>
<evidence type="ECO:0000256" key="4">
    <source>
        <dbReference type="ARBA" id="ARBA00023125"/>
    </source>
</evidence>
<sequence length="240" mass="27088">MPLSSLYSIDSSLDFDGWCDYDCESEGGAEFSEEPVKLENSRSSGLKRSRAAEVHNLSEKRRRSRINEKMKALQNLIPNSNKTDKASMLDEAIEYLKQLQLQVQILSMRNGLSLHPMYLPENLQLMQQPSQMGMGFAVNGARSEANMSVADMLQQHCSHTLNQSELCYQPPIAPNATNINNLTCTFHESFQLPIAEELKEEPEVQQQSKAAKKLTRNLASDKQIVMESTEPMGTTRIYIE</sequence>
<dbReference type="AlphaFoldDB" id="A0AB40BUG6"/>
<dbReference type="GeneID" id="120267482"/>
<dbReference type="InterPro" id="IPR011598">
    <property type="entry name" value="bHLH_dom"/>
</dbReference>
<dbReference type="Pfam" id="PF00010">
    <property type="entry name" value="HLH"/>
    <property type="match status" value="1"/>
</dbReference>
<dbReference type="CDD" id="cd11445">
    <property type="entry name" value="bHLH_AtPIF_like"/>
    <property type="match status" value="1"/>
</dbReference>
<evidence type="ECO:0000256" key="3">
    <source>
        <dbReference type="ARBA" id="ARBA00023015"/>
    </source>
</evidence>
<dbReference type="InterPro" id="IPR031066">
    <property type="entry name" value="bHLH_ALC-like_plant"/>
</dbReference>
<dbReference type="SMART" id="SM00353">
    <property type="entry name" value="HLH"/>
    <property type="match status" value="1"/>
</dbReference>
<evidence type="ECO:0000256" key="1">
    <source>
        <dbReference type="ARBA" id="ARBA00004123"/>
    </source>
</evidence>
<protein>
    <submittedName>
        <fullName evidence="9">Transcription factor UNE10-like</fullName>
    </submittedName>
</protein>
<comment type="similarity">
    <text evidence="2">Belongs to the bHLH protein family.</text>
</comment>